<organism evidence="1 2">
    <name type="scientific">Endozoicomonas numazuensis</name>
    <dbReference type="NCBI Taxonomy" id="1137799"/>
    <lineage>
        <taxon>Bacteria</taxon>
        <taxon>Pseudomonadati</taxon>
        <taxon>Pseudomonadota</taxon>
        <taxon>Gammaproteobacteria</taxon>
        <taxon>Oceanospirillales</taxon>
        <taxon>Endozoicomonadaceae</taxon>
        <taxon>Endozoicomonas</taxon>
    </lineage>
</organism>
<evidence type="ECO:0000313" key="1">
    <source>
        <dbReference type="EMBL" id="KEQ17716.1"/>
    </source>
</evidence>
<keyword evidence="2" id="KW-1185">Reference proteome</keyword>
<dbReference type="Proteomes" id="UP000028073">
    <property type="component" value="Unassembled WGS sequence"/>
</dbReference>
<dbReference type="SUPFAM" id="SSF54060">
    <property type="entry name" value="His-Me finger endonucleases"/>
    <property type="match status" value="1"/>
</dbReference>
<accession>A0A081NGZ3</accession>
<sequence length="68" mass="8154">MESNFHNLVSAVGDMADRYLFRLGKDQRKLYEAWDRFYSATPWKIERNIRISEVQGWMNPYVSRQPQG</sequence>
<dbReference type="InterPro" id="IPR044925">
    <property type="entry name" value="His-Me_finger_sf"/>
</dbReference>
<comment type="caution">
    <text evidence="1">The sequence shown here is derived from an EMBL/GenBank/DDBJ whole genome shotgun (WGS) entry which is preliminary data.</text>
</comment>
<dbReference type="EMBL" id="JOKH01000002">
    <property type="protein sequence ID" value="KEQ17716.1"/>
    <property type="molecule type" value="Genomic_DNA"/>
</dbReference>
<evidence type="ECO:0000313" key="2">
    <source>
        <dbReference type="Proteomes" id="UP000028073"/>
    </source>
</evidence>
<dbReference type="STRING" id="1137799.GZ78_08480"/>
<proteinExistence type="predicted"/>
<gene>
    <name evidence="1" type="ORF">GZ78_08480</name>
</gene>
<dbReference type="AlphaFoldDB" id="A0A081NGZ3"/>
<dbReference type="RefSeq" id="WP_051785936.1">
    <property type="nucleotide sequence ID" value="NZ_JOKH01000002.1"/>
</dbReference>
<name>A0A081NGZ3_9GAMM</name>
<protein>
    <submittedName>
        <fullName evidence="1">Uncharacterized protein</fullName>
    </submittedName>
</protein>
<reference evidence="1 2" key="1">
    <citation type="submission" date="2014-06" db="EMBL/GenBank/DDBJ databases">
        <title>Whole Genome Sequences of Three Symbiotic Endozoicomonas Bacteria.</title>
        <authorList>
            <person name="Neave M.J."/>
            <person name="Apprill A."/>
            <person name="Voolstra C.R."/>
        </authorList>
    </citation>
    <scope>NUCLEOTIDE SEQUENCE [LARGE SCALE GENOMIC DNA]</scope>
    <source>
        <strain evidence="1 2">DSM 25634</strain>
    </source>
</reference>